<evidence type="ECO:0000259" key="1">
    <source>
        <dbReference type="Pfam" id="PF00646"/>
    </source>
</evidence>
<organism evidence="2">
    <name type="scientific">Fagus sylvatica</name>
    <name type="common">Beechnut</name>
    <dbReference type="NCBI Taxonomy" id="28930"/>
    <lineage>
        <taxon>Eukaryota</taxon>
        <taxon>Viridiplantae</taxon>
        <taxon>Streptophyta</taxon>
        <taxon>Embryophyta</taxon>
        <taxon>Tracheophyta</taxon>
        <taxon>Spermatophyta</taxon>
        <taxon>Magnoliopsida</taxon>
        <taxon>eudicotyledons</taxon>
        <taxon>Gunneridae</taxon>
        <taxon>Pentapetalae</taxon>
        <taxon>rosids</taxon>
        <taxon>fabids</taxon>
        <taxon>Fagales</taxon>
        <taxon>Fagaceae</taxon>
        <taxon>Fagus</taxon>
    </lineage>
</organism>
<dbReference type="EMBL" id="OIVN01002384">
    <property type="protein sequence ID" value="SPD03182.1"/>
    <property type="molecule type" value="Genomic_DNA"/>
</dbReference>
<proteinExistence type="predicted"/>
<evidence type="ECO:0000313" key="2">
    <source>
        <dbReference type="EMBL" id="SPD03182.1"/>
    </source>
</evidence>
<feature type="domain" description="F-box" evidence="1">
    <location>
        <begin position="6"/>
        <end position="30"/>
    </location>
</feature>
<dbReference type="Pfam" id="PF00646">
    <property type="entry name" value="F-box"/>
    <property type="match status" value="1"/>
</dbReference>
<sequence>MWSSQRLPDDIVFDILTRVPVKSLIRFRLCVPAASENVTIGLAYHSQNNDFKILRIKSYKVQPPAAEVYTLMFKGSLALFAYGDALDEWGYEPQVSFFWVMREYGVIESWTKLPVKVCYVERFCGCTNNGGLLIETLDDFLIAFDPETLNKNDFGIPNSEWEAPISSSRWMDCTVNFVESLVLLDGTSV</sequence>
<reference evidence="2" key="1">
    <citation type="submission" date="2018-02" db="EMBL/GenBank/DDBJ databases">
        <authorList>
            <person name="Cohen D.B."/>
            <person name="Kent A.D."/>
        </authorList>
    </citation>
    <scope>NUCLEOTIDE SEQUENCE</scope>
</reference>
<protein>
    <recommendedName>
        <fullName evidence="1">F-box domain-containing protein</fullName>
    </recommendedName>
</protein>
<accession>A0A2N9GU20</accession>
<dbReference type="AlphaFoldDB" id="A0A2N9GU20"/>
<gene>
    <name evidence="2" type="ORF">FSB_LOCUS31064</name>
</gene>
<name>A0A2N9GU20_FAGSY</name>
<dbReference type="InterPro" id="IPR001810">
    <property type="entry name" value="F-box_dom"/>
</dbReference>